<dbReference type="FunFam" id="3.40.50.300:FF:000133">
    <property type="entry name" value="Spermidine/putrescine import ATP-binding protein PotA"/>
    <property type="match status" value="1"/>
</dbReference>
<dbReference type="Gene3D" id="3.40.50.300">
    <property type="entry name" value="P-loop containing nucleotide triphosphate hydrolases"/>
    <property type="match status" value="1"/>
</dbReference>
<dbReference type="STRING" id="341036.SAMN05660649_01279"/>
<protein>
    <recommendedName>
        <fullName evidence="7">Spermidine/putrescine import ATP-binding protein PotA</fullName>
        <ecNumber evidence="7">7.6.2.11</ecNumber>
    </recommendedName>
</protein>
<evidence type="ECO:0000256" key="6">
    <source>
        <dbReference type="ARBA" id="ARBA00023136"/>
    </source>
</evidence>
<sequence length="356" mass="39482">MIELINVVKQFGSFTAVKNLNLNIKQGEFLTLLGPSGCGKTTTLRMIAGFEEPTGGDILMDNESLVGKQSYERNVNTVFQNYALFPHMNVFDNVAFGLRMKRVPKNEVAARVEKALEMVQLPQYKDRFPRQLSGGQQQRVAIARAVVNQPRVLLLDEPLGALDLKMRKQMQLELKRLHKQLGITFVYVTHDQEEALIMSDRIGVMRAGVLEQVDTPEEIYARPKTVFVADFIGEANLIPFFVEASAGGWLTGRLANSRIRVPGAESFIARQQVKLAVRPEHCTLLADVPEDLSEDDLLAVDLLERIYIGATVKTVVGLATGETVHVSTSAGREIPFVQGGRAYLSIDTDKVVTLSE</sequence>
<dbReference type="InterPro" id="IPR050093">
    <property type="entry name" value="ABC_SmlMolc_Importer"/>
</dbReference>
<evidence type="ECO:0000313" key="9">
    <source>
        <dbReference type="EMBL" id="SFG28688.1"/>
    </source>
</evidence>
<dbReference type="InterPro" id="IPR017871">
    <property type="entry name" value="ABC_transporter-like_CS"/>
</dbReference>
<keyword evidence="3 7" id="KW-0547">Nucleotide-binding</keyword>
<dbReference type="InterPro" id="IPR003593">
    <property type="entry name" value="AAA+_ATPase"/>
</dbReference>
<evidence type="ECO:0000256" key="5">
    <source>
        <dbReference type="ARBA" id="ARBA00022967"/>
    </source>
</evidence>
<dbReference type="InterPro" id="IPR027417">
    <property type="entry name" value="P-loop_NTPase"/>
</dbReference>
<dbReference type="Pfam" id="PF00005">
    <property type="entry name" value="ABC_tran"/>
    <property type="match status" value="1"/>
</dbReference>
<evidence type="ECO:0000256" key="2">
    <source>
        <dbReference type="ARBA" id="ARBA00022475"/>
    </source>
</evidence>
<dbReference type="GO" id="GO:0016887">
    <property type="term" value="F:ATP hydrolysis activity"/>
    <property type="evidence" value="ECO:0007669"/>
    <property type="project" value="InterPro"/>
</dbReference>
<feature type="domain" description="ABC transporter" evidence="8">
    <location>
        <begin position="2"/>
        <end position="232"/>
    </location>
</feature>
<dbReference type="GO" id="GO:0043190">
    <property type="term" value="C:ATP-binding cassette (ABC) transporter complex"/>
    <property type="evidence" value="ECO:0007669"/>
    <property type="project" value="InterPro"/>
</dbReference>
<dbReference type="PROSITE" id="PS00211">
    <property type="entry name" value="ABC_TRANSPORTER_1"/>
    <property type="match status" value="1"/>
</dbReference>
<keyword evidence="10" id="KW-1185">Reference proteome</keyword>
<keyword evidence="6 7" id="KW-0472">Membrane</keyword>
<dbReference type="CDD" id="cd03300">
    <property type="entry name" value="ABC_PotA_N"/>
    <property type="match status" value="1"/>
</dbReference>
<evidence type="ECO:0000256" key="4">
    <source>
        <dbReference type="ARBA" id="ARBA00022840"/>
    </source>
</evidence>
<dbReference type="InterPro" id="IPR017879">
    <property type="entry name" value="PotA_ATP-bd"/>
</dbReference>
<keyword evidence="4 7" id="KW-0067">ATP-binding</keyword>
<dbReference type="SUPFAM" id="SSF52540">
    <property type="entry name" value="P-loop containing nucleoside triphosphate hydrolases"/>
    <property type="match status" value="1"/>
</dbReference>
<evidence type="ECO:0000313" key="10">
    <source>
        <dbReference type="Proteomes" id="UP000199337"/>
    </source>
</evidence>
<comment type="similarity">
    <text evidence="7">Belongs to the ABC transporter superfamily. Spermidine/putrescine importer (TC 3.A.1.11.1) family.</text>
</comment>
<dbReference type="GO" id="GO:0005524">
    <property type="term" value="F:ATP binding"/>
    <property type="evidence" value="ECO:0007669"/>
    <property type="project" value="UniProtKB-KW"/>
</dbReference>
<dbReference type="InterPro" id="IPR003439">
    <property type="entry name" value="ABC_transporter-like_ATP-bd"/>
</dbReference>
<dbReference type="EC" id="7.6.2.11" evidence="7"/>
<dbReference type="Pfam" id="PF08402">
    <property type="entry name" value="TOBE_2"/>
    <property type="match status" value="1"/>
</dbReference>
<comment type="subunit">
    <text evidence="7">The complex is composed of two ATP-binding proteins (PotA), two transmembrane proteins (PotB and PotC) and a solute-binding protein (PotD).</text>
</comment>
<dbReference type="PANTHER" id="PTHR42781:SF4">
    <property type="entry name" value="SPERMIDINE_PUTRESCINE IMPORT ATP-BINDING PROTEIN POTA"/>
    <property type="match status" value="1"/>
</dbReference>
<evidence type="ECO:0000259" key="8">
    <source>
        <dbReference type="PROSITE" id="PS50893"/>
    </source>
</evidence>
<dbReference type="PROSITE" id="PS50893">
    <property type="entry name" value="ABC_TRANSPORTER_2"/>
    <property type="match status" value="1"/>
</dbReference>
<comment type="function">
    <text evidence="7">Part of the ABC transporter complex PotABCD involved in spermidine/putrescine import. Responsible for energy coupling to the transport system.</text>
</comment>
<evidence type="ECO:0000256" key="7">
    <source>
        <dbReference type="RuleBase" id="RU364083"/>
    </source>
</evidence>
<accession>A0A1I2QK37</accession>
<proteinExistence type="inferred from homology"/>
<dbReference type="InterPro" id="IPR008995">
    <property type="entry name" value="Mo/tungstate-bd_C_term_dom"/>
</dbReference>
<keyword evidence="1 7" id="KW-0813">Transport</keyword>
<dbReference type="GO" id="GO:0015594">
    <property type="term" value="F:ABC-type putrescine transporter activity"/>
    <property type="evidence" value="ECO:0007669"/>
    <property type="project" value="InterPro"/>
</dbReference>
<dbReference type="InterPro" id="IPR005893">
    <property type="entry name" value="PotA-like"/>
</dbReference>
<dbReference type="Proteomes" id="UP000199337">
    <property type="component" value="Unassembled WGS sequence"/>
</dbReference>
<gene>
    <name evidence="7" type="primary">potA</name>
    <name evidence="9" type="ORF">SAMN05660649_01279</name>
</gene>
<comment type="catalytic activity">
    <reaction evidence="7">
        <text>ATP + H2O + polyamine-[polyamine-binding protein]Side 1 = ADP + phosphate + polyamineSide 2 + [polyamine-binding protein]Side 1.</text>
        <dbReference type="EC" id="7.6.2.11"/>
    </reaction>
</comment>
<dbReference type="SMART" id="SM00382">
    <property type="entry name" value="AAA"/>
    <property type="match status" value="1"/>
</dbReference>
<evidence type="ECO:0000256" key="3">
    <source>
        <dbReference type="ARBA" id="ARBA00022741"/>
    </source>
</evidence>
<keyword evidence="2 7" id="KW-1003">Cell membrane</keyword>
<dbReference type="EMBL" id="FOOX01000003">
    <property type="protein sequence ID" value="SFG28688.1"/>
    <property type="molecule type" value="Genomic_DNA"/>
</dbReference>
<reference evidence="10" key="1">
    <citation type="submission" date="2016-10" db="EMBL/GenBank/DDBJ databases">
        <authorList>
            <person name="Varghese N."/>
            <person name="Submissions S."/>
        </authorList>
    </citation>
    <scope>NUCLEOTIDE SEQUENCE [LARGE SCALE GENOMIC DNA]</scope>
    <source>
        <strain evidence="10">DSM 17038</strain>
    </source>
</reference>
<dbReference type="SUPFAM" id="SSF50331">
    <property type="entry name" value="MOP-like"/>
    <property type="match status" value="1"/>
</dbReference>
<keyword evidence="5 7" id="KW-1278">Translocase</keyword>
<name>A0A1I2QK37_9FIRM</name>
<dbReference type="PANTHER" id="PTHR42781">
    <property type="entry name" value="SPERMIDINE/PUTRESCINE IMPORT ATP-BINDING PROTEIN POTA"/>
    <property type="match status" value="1"/>
</dbReference>
<organism evidence="9 10">
    <name type="scientific">Desulfotruncus arcticus DSM 17038</name>
    <dbReference type="NCBI Taxonomy" id="1121424"/>
    <lineage>
        <taxon>Bacteria</taxon>
        <taxon>Bacillati</taxon>
        <taxon>Bacillota</taxon>
        <taxon>Clostridia</taxon>
        <taxon>Eubacteriales</taxon>
        <taxon>Desulfallaceae</taxon>
        <taxon>Desulfotruncus</taxon>
    </lineage>
</organism>
<evidence type="ECO:0000256" key="1">
    <source>
        <dbReference type="ARBA" id="ARBA00022448"/>
    </source>
</evidence>
<dbReference type="AlphaFoldDB" id="A0A1I2QK37"/>
<dbReference type="NCBIfam" id="TIGR01187">
    <property type="entry name" value="potA"/>
    <property type="match status" value="1"/>
</dbReference>
<dbReference type="Gene3D" id="2.40.50.100">
    <property type="match status" value="1"/>
</dbReference>
<dbReference type="InterPro" id="IPR013611">
    <property type="entry name" value="Transp-assoc_OB_typ2"/>
</dbReference>